<feature type="domain" description="HTH marR-type" evidence="1">
    <location>
        <begin position="183"/>
        <end position="319"/>
    </location>
</feature>
<dbReference type="SUPFAM" id="SSF46785">
    <property type="entry name" value="Winged helix' DNA-binding domain"/>
    <property type="match status" value="2"/>
</dbReference>
<protein>
    <submittedName>
        <fullName evidence="2">MarR family transcriptional regulator</fullName>
    </submittedName>
</protein>
<reference evidence="2 3" key="1">
    <citation type="submission" date="2020-01" db="EMBL/GenBank/DDBJ databases">
        <authorList>
            <person name="Sanchez-Estrada R."/>
            <person name="Gonzalez-Y-Merchand J.A."/>
            <person name="Rivera-Gutierrez S."/>
        </authorList>
    </citation>
    <scope>NUCLEOTIDE SEQUENCE [LARGE SCALE GENOMIC DNA]</scope>
    <source>
        <strain evidence="2 3">CST 7247</strain>
    </source>
</reference>
<dbReference type="Pfam" id="PF01047">
    <property type="entry name" value="MarR"/>
    <property type="match status" value="1"/>
</dbReference>
<dbReference type="InterPro" id="IPR036390">
    <property type="entry name" value="WH_DNA-bd_sf"/>
</dbReference>
<dbReference type="InterPro" id="IPR000835">
    <property type="entry name" value="HTH_MarR-typ"/>
</dbReference>
<dbReference type="RefSeq" id="WP_162112822.1">
    <property type="nucleotide sequence ID" value="NZ_JAACYR010000066.1"/>
</dbReference>
<dbReference type="GO" id="GO:0006950">
    <property type="term" value="P:response to stress"/>
    <property type="evidence" value="ECO:0007669"/>
    <property type="project" value="TreeGrafter"/>
</dbReference>
<dbReference type="PANTHER" id="PTHR33164">
    <property type="entry name" value="TRANSCRIPTIONAL REGULATOR, MARR FAMILY"/>
    <property type="match status" value="1"/>
</dbReference>
<name>A0A7K3LEU0_9MYCO</name>
<dbReference type="InterPro" id="IPR039422">
    <property type="entry name" value="MarR/SlyA-like"/>
</dbReference>
<feature type="domain" description="HTH marR-type" evidence="1">
    <location>
        <begin position="20"/>
        <end position="156"/>
    </location>
</feature>
<dbReference type="Proteomes" id="UP000466523">
    <property type="component" value="Unassembled WGS sequence"/>
</dbReference>
<gene>
    <name evidence="2" type="ORF">GWR20_17195</name>
</gene>
<proteinExistence type="predicted"/>
<dbReference type="AlphaFoldDB" id="A0A7K3LEU0"/>
<dbReference type="PROSITE" id="PS50995">
    <property type="entry name" value="HTH_MARR_2"/>
    <property type="match status" value="2"/>
</dbReference>
<evidence type="ECO:0000313" key="3">
    <source>
        <dbReference type="Proteomes" id="UP000466523"/>
    </source>
</evidence>
<dbReference type="InterPro" id="IPR036388">
    <property type="entry name" value="WH-like_DNA-bd_sf"/>
</dbReference>
<dbReference type="Pfam" id="PF12802">
    <property type="entry name" value="MarR_2"/>
    <property type="match status" value="1"/>
</dbReference>
<organism evidence="2 3">
    <name type="scientific">Mycolicibacter kumamotonensis</name>
    <dbReference type="NCBI Taxonomy" id="354243"/>
    <lineage>
        <taxon>Bacteria</taxon>
        <taxon>Bacillati</taxon>
        <taxon>Actinomycetota</taxon>
        <taxon>Actinomycetes</taxon>
        <taxon>Mycobacteriales</taxon>
        <taxon>Mycobacteriaceae</taxon>
        <taxon>Mycolicibacter</taxon>
    </lineage>
</organism>
<dbReference type="Gene3D" id="1.10.10.10">
    <property type="entry name" value="Winged helix-like DNA-binding domain superfamily/Winged helix DNA-binding domain"/>
    <property type="match status" value="2"/>
</dbReference>
<dbReference type="EMBL" id="JAACYR010000066">
    <property type="protein sequence ID" value="NDJ90868.1"/>
    <property type="molecule type" value="Genomic_DNA"/>
</dbReference>
<dbReference type="PANTHER" id="PTHR33164:SF99">
    <property type="entry name" value="MARR FAMILY REGULATORY PROTEIN"/>
    <property type="match status" value="1"/>
</dbReference>
<evidence type="ECO:0000313" key="2">
    <source>
        <dbReference type="EMBL" id="NDJ90868.1"/>
    </source>
</evidence>
<comment type="caution">
    <text evidence="2">The sequence shown here is derived from an EMBL/GenBank/DDBJ whole genome shotgun (WGS) entry which is preliminary data.</text>
</comment>
<dbReference type="SMART" id="SM00347">
    <property type="entry name" value="HTH_MARR"/>
    <property type="match status" value="2"/>
</dbReference>
<sequence length="353" mass="38619">MQRRDRPRTGSDLPGLDLAERQAWQHYLEAVLRFDAALNRLLNAEHQLSVIDLRVLDILAKSAGGSARMGDLSDALGTTRRQMTKRVDRLEERGLVRRGTDPRDRRGVAALIADDGRNIVDQARNTYARGVADYLLASLTPRQVNSVAENCWRINRALGNGDPDESTFPEAPTCYLPGVNDAGKRCWHEFLESSEALGPLLSDRLVAAHQLTLIDVLLLDRIAKYPRGSMPLSRLGEAFALAPSRVTQQVTRLEVQGLVLRGPGPGDRRRVVVTVTPRGRARLGPALALYAKEIRRNFLDPMSRQQAIALGDACRRISVPGKPGADRPARAGRRSSSVAVAATIDAAAPVVTL</sequence>
<evidence type="ECO:0000259" key="1">
    <source>
        <dbReference type="PROSITE" id="PS50995"/>
    </source>
</evidence>
<dbReference type="GO" id="GO:0003700">
    <property type="term" value="F:DNA-binding transcription factor activity"/>
    <property type="evidence" value="ECO:0007669"/>
    <property type="project" value="InterPro"/>
</dbReference>
<accession>A0A7K3LEU0</accession>